<proteinExistence type="predicted"/>
<dbReference type="OrthoDB" id="9840117at2"/>
<sequence>MTIKTGNLKIDEKVYFLKNIETPVEVQEEIKKFSCENENHNTENGDSEIEGKEISVDLGQLKFVVCPVKIKNSDIKAKVIKSDKKVEYGEIKINDKAKKFKSDLFFAIYYSSEKKFNFIFEELMEHIIEKIDMYREL</sequence>
<accession>A0A510JET7</accession>
<dbReference type="KEGG" id="lgo:JCM16774_1497"/>
<dbReference type="RefSeq" id="WP_006806756.1">
    <property type="nucleotide sequence ID" value="NZ_AP019822.1"/>
</dbReference>
<evidence type="ECO:0000313" key="1">
    <source>
        <dbReference type="EMBL" id="BBM36553.1"/>
    </source>
</evidence>
<protein>
    <submittedName>
        <fullName evidence="1">Uncharacterized protein</fullName>
    </submittedName>
</protein>
<dbReference type="AlphaFoldDB" id="A0A510JET7"/>
<reference evidence="1 2" key="1">
    <citation type="submission" date="2019-07" db="EMBL/GenBank/DDBJ databases">
        <title>Complete Genome Sequence of Leptotrichia goodfellowii Strain JCM 16774.</title>
        <authorList>
            <person name="Watanabe S."/>
            <person name="Cui L."/>
        </authorList>
    </citation>
    <scope>NUCLEOTIDE SEQUENCE [LARGE SCALE GENOMIC DNA]</scope>
    <source>
        <strain evidence="1 2">JCM16774</strain>
    </source>
</reference>
<name>A0A510JET7_9FUSO</name>
<dbReference type="EMBL" id="AP019822">
    <property type="protein sequence ID" value="BBM36553.1"/>
    <property type="molecule type" value="Genomic_DNA"/>
</dbReference>
<dbReference type="STRING" id="714315.GCA_000516535_01506"/>
<gene>
    <name evidence="1" type="ORF">JCM16774_1497</name>
</gene>
<dbReference type="Proteomes" id="UP000321606">
    <property type="component" value="Chromosome"/>
</dbReference>
<organism evidence="1 2">
    <name type="scientific">Pseudoleptotrichia goodfellowii</name>
    <dbReference type="NCBI Taxonomy" id="157692"/>
    <lineage>
        <taxon>Bacteria</taxon>
        <taxon>Fusobacteriati</taxon>
        <taxon>Fusobacteriota</taxon>
        <taxon>Fusobacteriia</taxon>
        <taxon>Fusobacteriales</taxon>
        <taxon>Leptotrichiaceae</taxon>
        <taxon>Pseudoleptotrichia</taxon>
    </lineage>
</organism>
<evidence type="ECO:0000313" key="2">
    <source>
        <dbReference type="Proteomes" id="UP000321606"/>
    </source>
</evidence>